<name>A0A855Y0K1_9BACL</name>
<dbReference type="EMBL" id="QLLI01000011">
    <property type="protein sequence ID" value="RAI91717.1"/>
    <property type="molecule type" value="Genomic_DNA"/>
</dbReference>
<dbReference type="PROSITE" id="PS50111">
    <property type="entry name" value="CHEMOTAXIS_TRANSDUC_2"/>
    <property type="match status" value="1"/>
</dbReference>
<dbReference type="GO" id="GO:0004888">
    <property type="term" value="F:transmembrane signaling receptor activity"/>
    <property type="evidence" value="ECO:0007669"/>
    <property type="project" value="InterPro"/>
</dbReference>
<comment type="similarity">
    <text evidence="2">Belongs to the methyl-accepting chemotaxis (MCP) protein family.</text>
</comment>
<dbReference type="PROSITE" id="PS50112">
    <property type="entry name" value="PAS"/>
    <property type="match status" value="1"/>
</dbReference>
<evidence type="ECO:0000313" key="8">
    <source>
        <dbReference type="Proteomes" id="UP000247078"/>
    </source>
</evidence>
<gene>
    <name evidence="7" type="ORF">DET54_11135</name>
    <name evidence="6" type="ORF">DET56_11336</name>
</gene>
<dbReference type="PANTHER" id="PTHR32089">
    <property type="entry name" value="METHYL-ACCEPTING CHEMOTAXIS PROTEIN MCPB"/>
    <property type="match status" value="1"/>
</dbReference>
<dbReference type="Gene3D" id="3.30.450.20">
    <property type="entry name" value="PAS domain"/>
    <property type="match status" value="1"/>
</dbReference>
<dbReference type="GO" id="GO:0006935">
    <property type="term" value="P:chemotaxis"/>
    <property type="evidence" value="ECO:0007669"/>
    <property type="project" value="InterPro"/>
</dbReference>
<dbReference type="CDD" id="cd00130">
    <property type="entry name" value="PAS"/>
    <property type="match status" value="1"/>
</dbReference>
<dbReference type="InterPro" id="IPR035965">
    <property type="entry name" value="PAS-like_dom_sf"/>
</dbReference>
<dbReference type="InterPro" id="IPR004090">
    <property type="entry name" value="Chemotax_Me-accpt_rcpt"/>
</dbReference>
<dbReference type="SUPFAM" id="SSF58104">
    <property type="entry name" value="Methyl-accepting chemotaxis protein (MCP) signaling domain"/>
    <property type="match status" value="1"/>
</dbReference>
<evidence type="ECO:0000313" key="7">
    <source>
        <dbReference type="EMBL" id="RAI91717.1"/>
    </source>
</evidence>
<dbReference type="NCBIfam" id="TIGR00229">
    <property type="entry name" value="sensory_box"/>
    <property type="match status" value="1"/>
</dbReference>
<keyword evidence="9" id="KW-1185">Reference proteome</keyword>
<accession>A0A855Y0K1</accession>
<evidence type="ECO:0000259" key="5">
    <source>
        <dbReference type="PROSITE" id="PS50112"/>
    </source>
</evidence>
<sequence length="316" mass="35308">MGRSQGVGIALPIVDMERKDVVTDALVIKAMEKSLAIIRFDMDRRVTYVNEVFAQTMGYTVDEMYGMQHEQFCFDEFVKSPDYNAFWSSIFNGTSFQDKVERKDAKGNPVWLEATYMPVYDEMNQNILGVSKIATNITTRQNNISAVVHELKTMSHDLNEHADIGIERSRELMSSITYISEVSAHNRATLNHLQEQARSIQGVVKTIREIASQTQLLALNAAIEAAHAGEYGRGFDVVAKEVRKLSAMVENSINEIRDSVNGITKEITNISGGTQEVEGYVERSQQQIEVALNDFTTIAASAHLLDAKAQHVTKIV</sequence>
<dbReference type="Gene3D" id="1.10.287.950">
    <property type="entry name" value="Methyl-accepting chemotaxis protein"/>
    <property type="match status" value="1"/>
</dbReference>
<dbReference type="Proteomes" id="UP000248827">
    <property type="component" value="Unassembled WGS sequence"/>
</dbReference>
<organism evidence="6 8">
    <name type="scientific">Paenibacillus pabuli</name>
    <dbReference type="NCBI Taxonomy" id="1472"/>
    <lineage>
        <taxon>Bacteria</taxon>
        <taxon>Bacillati</taxon>
        <taxon>Bacillota</taxon>
        <taxon>Bacilli</taxon>
        <taxon>Bacillales</taxon>
        <taxon>Paenibacillaceae</taxon>
        <taxon>Paenibacillus</taxon>
    </lineage>
</organism>
<reference evidence="6 8" key="1">
    <citation type="submission" date="2018-05" db="EMBL/GenBank/DDBJ databases">
        <title>Freshwater and sediment microbial communities from various areas in North America, analyzing microbe dynamics in response to fracking.</title>
        <authorList>
            <person name="Lamendella R."/>
        </authorList>
    </citation>
    <scope>NUCLEOTIDE SEQUENCE [LARGE SCALE GENOMIC DNA]</scope>
    <source>
        <strain evidence="6 8">DB-3</strain>
        <strain evidence="7 9">NG-13</strain>
    </source>
</reference>
<dbReference type="AlphaFoldDB" id="A0A855Y0K1"/>
<comment type="caution">
    <text evidence="6">The sequence shown here is derived from an EMBL/GenBank/DDBJ whole genome shotgun (WGS) entry which is preliminary data.</text>
</comment>
<keyword evidence="1 3" id="KW-0807">Transducer</keyword>
<evidence type="ECO:0000256" key="1">
    <source>
        <dbReference type="ARBA" id="ARBA00023224"/>
    </source>
</evidence>
<feature type="domain" description="PAS" evidence="5">
    <location>
        <begin position="37"/>
        <end position="66"/>
    </location>
</feature>
<dbReference type="Pfam" id="PF08448">
    <property type="entry name" value="PAS_4"/>
    <property type="match status" value="1"/>
</dbReference>
<dbReference type="GO" id="GO:0007165">
    <property type="term" value="P:signal transduction"/>
    <property type="evidence" value="ECO:0007669"/>
    <property type="project" value="UniProtKB-KW"/>
</dbReference>
<dbReference type="InterPro" id="IPR004089">
    <property type="entry name" value="MCPsignal_dom"/>
</dbReference>
<evidence type="ECO:0000256" key="3">
    <source>
        <dbReference type="PROSITE-ProRule" id="PRU00284"/>
    </source>
</evidence>
<dbReference type="PANTHER" id="PTHR32089:SF112">
    <property type="entry name" value="LYSOZYME-LIKE PROTEIN-RELATED"/>
    <property type="match status" value="1"/>
</dbReference>
<dbReference type="Proteomes" id="UP000247078">
    <property type="component" value="Unassembled WGS sequence"/>
</dbReference>
<dbReference type="Pfam" id="PF00015">
    <property type="entry name" value="MCPsignal"/>
    <property type="match status" value="1"/>
</dbReference>
<dbReference type="GO" id="GO:0016020">
    <property type="term" value="C:membrane"/>
    <property type="evidence" value="ECO:0007669"/>
    <property type="project" value="InterPro"/>
</dbReference>
<dbReference type="SMART" id="SM00283">
    <property type="entry name" value="MA"/>
    <property type="match status" value="1"/>
</dbReference>
<dbReference type="InterPro" id="IPR013656">
    <property type="entry name" value="PAS_4"/>
</dbReference>
<dbReference type="InterPro" id="IPR000014">
    <property type="entry name" value="PAS"/>
</dbReference>
<evidence type="ECO:0000313" key="9">
    <source>
        <dbReference type="Proteomes" id="UP000248827"/>
    </source>
</evidence>
<proteinExistence type="inferred from homology"/>
<evidence type="ECO:0000313" key="6">
    <source>
        <dbReference type="EMBL" id="PWW35033.1"/>
    </source>
</evidence>
<dbReference type="RefSeq" id="WP_375137237.1">
    <property type="nucleotide sequence ID" value="NZ_QGTZ01000013.1"/>
</dbReference>
<evidence type="ECO:0000256" key="2">
    <source>
        <dbReference type="ARBA" id="ARBA00029447"/>
    </source>
</evidence>
<dbReference type="EMBL" id="QGTZ01000013">
    <property type="protein sequence ID" value="PWW35033.1"/>
    <property type="molecule type" value="Genomic_DNA"/>
</dbReference>
<evidence type="ECO:0000259" key="4">
    <source>
        <dbReference type="PROSITE" id="PS50111"/>
    </source>
</evidence>
<protein>
    <submittedName>
        <fullName evidence="6">Methyl-accepting chemotaxis sensory transducer with Pas/Pac sensor</fullName>
    </submittedName>
</protein>
<dbReference type="PRINTS" id="PR00260">
    <property type="entry name" value="CHEMTRNSDUCR"/>
</dbReference>
<dbReference type="SUPFAM" id="SSF55785">
    <property type="entry name" value="PYP-like sensor domain (PAS domain)"/>
    <property type="match status" value="1"/>
</dbReference>
<feature type="domain" description="Methyl-accepting transducer" evidence="4">
    <location>
        <begin position="136"/>
        <end position="316"/>
    </location>
</feature>